<sequence length="1500" mass="165596">MGTLCPNVGTPAAHPAPGAAVEFPSRETPQDHRAAMLCPCSAQGGRSRIPAPGGRSRRPTAVPPCDSVSPPRTPLAPAGLEPAARREGGSCSAGDARALPGGNFGGRSGGRGRLPAPWRSASSRWRPRTAPSGCRRPCRAWRRARCALPAGRAGSGAAPQRRLTASPCLLQLGDMVTRQALKGRETAALLRGIFKGSPCSQRSGVLRRLQVYKHCVPLVESGDLHLSKVSEIIGLLMLEARQLPGHALAELASLFVDVIKGGSLTNGKSLELFSTVLTALASSKENLAYGKGELTGEEFKKQLINTLCSSKWDPRCVIHLANMFRDIPLSGEELQFVVEKVLRMFSKLDLQEIPPLVYQLLLLSAKGSKKTVLEGIISFFNQLDKRQKEEQRVPQSVDLEVATMPLDQLRHVEGTVILHIVSVINLDQDLGEELIRHLKTEQQKNPGRALCPFSVALLLSVAVKHRLQEQIFDFLKTSITRSCKDLQFLQASKFLQDLFPQQYDITAVILEVVKNSAFGWDHVTQGLVDLGFSLMESYEPKKPFGGKAADNTYGLSKMPAQQACRLGASILLETFKVHEPIRSDILEQVLNRVLTKAASPVSHFIDLLSNIVVSAPLVLQTSSSKVTETFDNLSFLPIDTVQGLLRAVQPLLKVSMSVRDSLILVLQKAIFSRQLDARKAAVAGFLLLLRNFKVLGSLASSQCSQAIGATQVQADVHACYNSAANEAFCLEILGSLRRCLSQQADVRLMLYEGFYDVLRRNSQLASSVMETLLSQIKQYYLPQQDLLPPLKLEGCIMAQGDQIFLKEPLAHLLCCIQHCLAWYKSTVRLCQGAEDDEEEEEEEGVGFEQDFEEMLESVTRRMIKSELEDFELDKSADFSPSSGVGVKNNIYAIQVMGICEVLIEYNFNIGNFSKNKFEDVLGLFTCYNKLSEILREKAGKNKSSLSNKTARSFLSMGFVSTLLTALFRDNAQSHEESLAVLRSSTEFLRYAVSVALQKVQQLEETGQTDGPDGQNPEKMFQNLCKITQVLLWRYTSIPTVVEESGKKKGKSISLLCLEGLLRIFNTVQQLYSAKIPQFLQALDITDGDAEETDINVTEKAAFQIRQFQRSLVNQLSSAEDDFNAKETQSLITVLSTLSKLLDPASQQFLQFLTWTVKVCKENALEDISCCKGLLSLLFSVHVVYKSPVGLLRELAQDIHACLGDIDQDVEVEGRCHFAIVNAKTAAPTVCLLVLGQVDKVLEEVDWLIKKLTSLGSDTSGNESGPVLTVTPLSKTEDSSQASNQSQALEKGVILQLGTLLTVYHELVQTALPAGSCVDTLLRSLSKTYAILTSLIKHYIQACRSSSTTIPGRLEKLVKLSGSHLTPQCYSFITYVQNIHSESLSFVEEKKKKKKEDEAAAVSTVMAKVLRETKPIPNLIFAIEQYEKFLIHLSKKSKVNLMQYMKLSTSRDFRINASVLDSALQERNSEDAENEPHNDQSSTAEQTEENQEPKKKRQRKK</sequence>
<dbReference type="InterPro" id="IPR026171">
    <property type="entry name" value="FANCI"/>
</dbReference>
<dbReference type="GO" id="GO:0070182">
    <property type="term" value="F:DNA polymerase binding"/>
    <property type="evidence" value="ECO:0007669"/>
    <property type="project" value="Ensembl"/>
</dbReference>
<dbReference type="Ensembl" id="ENSTGUT00000034609.1">
    <property type="protein sequence ID" value="ENSTGUP00000018356.1"/>
    <property type="gene ID" value="ENSTGUG00000008198.2"/>
</dbReference>
<evidence type="ECO:0000259" key="7">
    <source>
        <dbReference type="Pfam" id="PF14680"/>
    </source>
</evidence>
<feature type="region of interest" description="Disordered" evidence="1">
    <location>
        <begin position="1"/>
        <end position="129"/>
    </location>
</feature>
<feature type="domain" description="FANCI solenoid 2" evidence="3">
    <location>
        <begin position="523"/>
        <end position="686"/>
    </location>
</feature>
<dbReference type="InterPro" id="IPR029313">
    <property type="entry name" value="FANCI_S3"/>
</dbReference>
<dbReference type="PANTHER" id="PTHR21818:SF0">
    <property type="entry name" value="FANCONI ANEMIA GROUP I PROTEIN"/>
    <property type="match status" value="1"/>
</dbReference>
<gene>
    <name evidence="8" type="primary">FANCI</name>
</gene>
<dbReference type="InterPro" id="IPR029312">
    <property type="entry name" value="FANCI_HD2"/>
</dbReference>
<dbReference type="CDD" id="cd11720">
    <property type="entry name" value="FANCI"/>
    <property type="match status" value="1"/>
</dbReference>
<dbReference type="PANTHER" id="PTHR21818">
    <property type="entry name" value="BC025462 PROTEIN"/>
    <property type="match status" value="1"/>
</dbReference>
<keyword evidence="9" id="KW-1185">Reference proteome</keyword>
<evidence type="ECO:0000256" key="1">
    <source>
        <dbReference type="SAM" id="MobiDB-lite"/>
    </source>
</evidence>
<dbReference type="OMA" id="QSMRMMN"/>
<evidence type="ECO:0000259" key="4">
    <source>
        <dbReference type="Pfam" id="PF14677"/>
    </source>
</evidence>
<dbReference type="GO" id="GO:1990391">
    <property type="term" value="C:DNA repair complex"/>
    <property type="evidence" value="ECO:0007669"/>
    <property type="project" value="Ensembl"/>
</dbReference>
<dbReference type="InterPro" id="IPR029310">
    <property type="entry name" value="FANCI_HD1"/>
</dbReference>
<feature type="domain" description="FANCI helical" evidence="7">
    <location>
        <begin position="700"/>
        <end position="934"/>
    </location>
</feature>
<feature type="compositionally biased region" description="Basic and acidic residues" evidence="1">
    <location>
        <begin position="1466"/>
        <end position="1477"/>
    </location>
</feature>
<feature type="compositionally biased region" description="Polar residues" evidence="1">
    <location>
        <begin position="1270"/>
        <end position="1283"/>
    </location>
</feature>
<protein>
    <submittedName>
        <fullName evidence="8">FA complementation group I</fullName>
    </submittedName>
</protein>
<dbReference type="GO" id="GO:0006281">
    <property type="term" value="P:DNA repair"/>
    <property type="evidence" value="ECO:0007669"/>
    <property type="project" value="InterPro"/>
</dbReference>
<accession>A0A674G6T7</accession>
<feature type="compositionally biased region" description="Low complexity" evidence="1">
    <location>
        <begin position="113"/>
        <end position="129"/>
    </location>
</feature>
<evidence type="ECO:0000259" key="2">
    <source>
        <dbReference type="Pfam" id="PF14675"/>
    </source>
</evidence>
<dbReference type="Pfam" id="PF14679">
    <property type="entry name" value="FANCI_HD1"/>
    <property type="match status" value="1"/>
</dbReference>
<organism evidence="8 9">
    <name type="scientific">Taeniopygia guttata</name>
    <name type="common">Zebra finch</name>
    <name type="synonym">Poephila guttata</name>
    <dbReference type="NCBI Taxonomy" id="59729"/>
    <lineage>
        <taxon>Eukaryota</taxon>
        <taxon>Metazoa</taxon>
        <taxon>Chordata</taxon>
        <taxon>Craniata</taxon>
        <taxon>Vertebrata</taxon>
        <taxon>Euteleostomi</taxon>
        <taxon>Archelosauria</taxon>
        <taxon>Archosauria</taxon>
        <taxon>Dinosauria</taxon>
        <taxon>Saurischia</taxon>
        <taxon>Theropoda</taxon>
        <taxon>Coelurosauria</taxon>
        <taxon>Aves</taxon>
        <taxon>Neognathae</taxon>
        <taxon>Neoaves</taxon>
        <taxon>Telluraves</taxon>
        <taxon>Australaves</taxon>
        <taxon>Passeriformes</taxon>
        <taxon>Passeroidea</taxon>
        <taxon>Estrildidae</taxon>
        <taxon>Estrildinae</taxon>
        <taxon>Taeniopygia</taxon>
    </lineage>
</organism>
<evidence type="ECO:0000313" key="9">
    <source>
        <dbReference type="Proteomes" id="UP000007754"/>
    </source>
</evidence>
<evidence type="ECO:0000259" key="5">
    <source>
        <dbReference type="Pfam" id="PF14678"/>
    </source>
</evidence>
<feature type="compositionally biased region" description="Gly residues" evidence="1">
    <location>
        <begin position="102"/>
        <end position="112"/>
    </location>
</feature>
<dbReference type="Pfam" id="PF14680">
    <property type="entry name" value="FANCI_HD2"/>
    <property type="match status" value="1"/>
</dbReference>
<dbReference type="Pfam" id="PF14677">
    <property type="entry name" value="FANCI_S3"/>
    <property type="match status" value="1"/>
</dbReference>
<feature type="domain" description="FANCI solenoid 3" evidence="4">
    <location>
        <begin position="953"/>
        <end position="1177"/>
    </location>
</feature>
<dbReference type="InterPro" id="IPR029308">
    <property type="entry name" value="FANCI_S1"/>
</dbReference>
<dbReference type="InterPro" id="IPR029315">
    <property type="entry name" value="FANCI_S2"/>
</dbReference>
<dbReference type="GO" id="GO:0031398">
    <property type="term" value="P:positive regulation of protein ubiquitination"/>
    <property type="evidence" value="ECO:0007669"/>
    <property type="project" value="Ensembl"/>
</dbReference>
<dbReference type="Pfam" id="PF14678">
    <property type="entry name" value="FANCI_S4"/>
    <property type="match status" value="1"/>
</dbReference>
<name>A0A674G6T7_TAEGU</name>
<proteinExistence type="predicted"/>
<reference evidence="8 9" key="1">
    <citation type="journal article" date="2010" name="Nature">
        <title>The genome of a songbird.</title>
        <authorList>
            <person name="Warren W.C."/>
            <person name="Clayton D.F."/>
            <person name="Ellegren H."/>
            <person name="Arnold A.P."/>
            <person name="Hillier L.W."/>
            <person name="Kunstner A."/>
            <person name="Searle S."/>
            <person name="White S."/>
            <person name="Vilella A.J."/>
            <person name="Fairley S."/>
            <person name="Heger A."/>
            <person name="Kong L."/>
            <person name="Ponting C.P."/>
            <person name="Jarvis E.D."/>
            <person name="Mello C.V."/>
            <person name="Minx P."/>
            <person name="Lovell P."/>
            <person name="Velho T.A."/>
            <person name="Ferris M."/>
            <person name="Balakrishnan C.N."/>
            <person name="Sinha S."/>
            <person name="Blatti C."/>
            <person name="London S.E."/>
            <person name="Li Y."/>
            <person name="Lin Y.C."/>
            <person name="George J."/>
            <person name="Sweedler J."/>
            <person name="Southey B."/>
            <person name="Gunaratne P."/>
            <person name="Watson M."/>
            <person name="Nam K."/>
            <person name="Backstrom N."/>
            <person name="Smeds L."/>
            <person name="Nabholz B."/>
            <person name="Itoh Y."/>
            <person name="Whitney O."/>
            <person name="Pfenning A.R."/>
            <person name="Howard J."/>
            <person name="Volker M."/>
            <person name="Skinner B.M."/>
            <person name="Griffin D.K."/>
            <person name="Ye L."/>
            <person name="McLaren W.M."/>
            <person name="Flicek P."/>
            <person name="Quesada V."/>
            <person name="Velasco G."/>
            <person name="Lopez-Otin C."/>
            <person name="Puente X.S."/>
            <person name="Olender T."/>
            <person name="Lancet D."/>
            <person name="Smit A.F."/>
            <person name="Hubley R."/>
            <person name="Konkel M.K."/>
            <person name="Walker J.A."/>
            <person name="Batzer M.A."/>
            <person name="Gu W."/>
            <person name="Pollock D.D."/>
            <person name="Chen L."/>
            <person name="Cheng Z."/>
            <person name="Eichler E.E."/>
            <person name="Stapley J."/>
            <person name="Slate J."/>
            <person name="Ekblom R."/>
            <person name="Birkhead T."/>
            <person name="Burke T."/>
            <person name="Burt D."/>
            <person name="Scharff C."/>
            <person name="Adam I."/>
            <person name="Richard H."/>
            <person name="Sultan M."/>
            <person name="Soldatov A."/>
            <person name="Lehrach H."/>
            <person name="Edwards S.V."/>
            <person name="Yang S.P."/>
            <person name="Li X."/>
            <person name="Graves T."/>
            <person name="Fulton L."/>
            <person name="Nelson J."/>
            <person name="Chinwalla A."/>
            <person name="Hou S."/>
            <person name="Mardis E.R."/>
            <person name="Wilson R.K."/>
        </authorList>
    </citation>
    <scope>NUCLEOTIDE SEQUENCE [LARGE SCALE GENOMIC DNA]</scope>
</reference>
<dbReference type="GeneTree" id="ENSGT00390000005855"/>
<dbReference type="Pfam" id="PF14675">
    <property type="entry name" value="FANCI_S1"/>
    <property type="match status" value="1"/>
</dbReference>
<evidence type="ECO:0000313" key="8">
    <source>
        <dbReference type="Ensembl" id="ENSTGUP00000018356.1"/>
    </source>
</evidence>
<dbReference type="InParanoid" id="A0A674G6T7"/>
<dbReference type="Proteomes" id="UP000007754">
    <property type="component" value="Chromosome 10"/>
</dbReference>
<feature type="compositionally biased region" description="Basic and acidic residues" evidence="1">
    <location>
        <begin position="24"/>
        <end position="34"/>
    </location>
</feature>
<feature type="domain" description="FANCI helical" evidence="6">
    <location>
        <begin position="429"/>
        <end position="515"/>
    </location>
</feature>
<feature type="region of interest" description="Disordered" evidence="1">
    <location>
        <begin position="1257"/>
        <end position="1283"/>
    </location>
</feature>
<reference evidence="8" key="3">
    <citation type="submission" date="2025-09" db="UniProtKB">
        <authorList>
            <consortium name="Ensembl"/>
        </authorList>
    </citation>
    <scope>IDENTIFICATION</scope>
</reference>
<dbReference type="GO" id="GO:0005654">
    <property type="term" value="C:nucleoplasm"/>
    <property type="evidence" value="ECO:0007669"/>
    <property type="project" value="Ensembl"/>
</dbReference>
<dbReference type="GO" id="GO:0005829">
    <property type="term" value="C:cytosol"/>
    <property type="evidence" value="ECO:0007669"/>
    <property type="project" value="Ensembl"/>
</dbReference>
<evidence type="ECO:0000259" key="6">
    <source>
        <dbReference type="Pfam" id="PF14679"/>
    </source>
</evidence>
<evidence type="ECO:0000259" key="3">
    <source>
        <dbReference type="Pfam" id="PF14676"/>
    </source>
</evidence>
<feature type="compositionally biased region" description="Low complexity" evidence="1">
    <location>
        <begin position="11"/>
        <end position="20"/>
    </location>
</feature>
<feature type="domain" description="FANCI solenoid 1" evidence="2">
    <location>
        <begin position="207"/>
        <end position="424"/>
    </location>
</feature>
<dbReference type="InterPro" id="IPR029314">
    <property type="entry name" value="FANCI_S4"/>
</dbReference>
<feature type="region of interest" description="Disordered" evidence="1">
    <location>
        <begin position="1463"/>
        <end position="1500"/>
    </location>
</feature>
<dbReference type="Pfam" id="PF14676">
    <property type="entry name" value="FANCI_S2"/>
    <property type="match status" value="1"/>
</dbReference>
<reference evidence="8" key="2">
    <citation type="submission" date="2025-08" db="UniProtKB">
        <authorList>
            <consortium name="Ensembl"/>
        </authorList>
    </citation>
    <scope>IDENTIFICATION</scope>
</reference>
<feature type="domain" description="FANCI solenoid 4" evidence="5">
    <location>
        <begin position="1190"/>
        <end position="1459"/>
    </location>
</feature>